<gene>
    <name evidence="2" type="ordered locus">KPK_3343</name>
</gene>
<proteinExistence type="predicted"/>
<name>B5XSG8_KLEV3</name>
<evidence type="ECO:0000256" key="1">
    <source>
        <dbReference type="SAM" id="Phobius"/>
    </source>
</evidence>
<dbReference type="Proteomes" id="UP000001734">
    <property type="component" value="Chromosome"/>
</dbReference>
<dbReference type="HOGENOM" id="CLU_3328957_0_0_6"/>
<protein>
    <submittedName>
        <fullName evidence="2">Uncharacterized protein</fullName>
    </submittedName>
</protein>
<accession>B5XSG8</accession>
<evidence type="ECO:0000313" key="3">
    <source>
        <dbReference type="Proteomes" id="UP000001734"/>
    </source>
</evidence>
<dbReference type="BioCyc" id="KPNE507522:GI0B-3328-MONOMER"/>
<dbReference type="EMBL" id="CP000964">
    <property type="protein sequence ID" value="ACI10112.1"/>
    <property type="molecule type" value="Genomic_DNA"/>
</dbReference>
<dbReference type="AlphaFoldDB" id="B5XSG8"/>
<keyword evidence="1" id="KW-1133">Transmembrane helix</keyword>
<keyword evidence="1" id="KW-0472">Membrane</keyword>
<feature type="transmembrane region" description="Helical" evidence="1">
    <location>
        <begin position="6"/>
        <end position="28"/>
    </location>
</feature>
<evidence type="ECO:0000313" key="2">
    <source>
        <dbReference type="EMBL" id="ACI10112.1"/>
    </source>
</evidence>
<dbReference type="KEGG" id="kpe:KPK_3343"/>
<reference evidence="2 3" key="1">
    <citation type="journal article" date="2008" name="PLoS Genet.">
        <title>Complete genome sequence of the N2-fixing broad host range endophyte Klebsiella pneumoniae 342 and virulence predictions verified in mice.</title>
        <authorList>
            <person name="Fouts D.E."/>
            <person name="Tyler H.L."/>
            <person name="DeBoy R.T."/>
            <person name="Daugherty S."/>
            <person name="Ren Q."/>
            <person name="Badger J.H."/>
            <person name="Durkin A.S."/>
            <person name="Huot H."/>
            <person name="Shrivastava S."/>
            <person name="Kothari S."/>
            <person name="Dodson R.J."/>
            <person name="Mohamoud Y."/>
            <person name="Khouri H."/>
            <person name="Roesch L.F."/>
            <person name="Krogfelt K.A."/>
            <person name="Struve C."/>
            <person name="Triplett E.W."/>
            <person name="Methe B.A."/>
        </authorList>
    </citation>
    <scope>NUCLEOTIDE SEQUENCE [LARGE SCALE GENOMIC DNA]</scope>
    <source>
        <strain evidence="2 3">342</strain>
    </source>
</reference>
<sequence length="38" mass="4346">MELRDISVVGCILRFAYFAFGLLGYLHIRMKKASLNQA</sequence>
<keyword evidence="1" id="KW-0812">Transmembrane</keyword>
<organism evidence="2 3">
    <name type="scientific">Klebsiella variicola (strain 342)</name>
    <name type="common">Klebsiella pneumoniae</name>
    <dbReference type="NCBI Taxonomy" id="507522"/>
    <lineage>
        <taxon>Bacteria</taxon>
        <taxon>Pseudomonadati</taxon>
        <taxon>Pseudomonadota</taxon>
        <taxon>Gammaproteobacteria</taxon>
        <taxon>Enterobacterales</taxon>
        <taxon>Enterobacteriaceae</taxon>
        <taxon>Klebsiella/Raoultella group</taxon>
        <taxon>Klebsiella</taxon>
        <taxon>Klebsiella pneumoniae complex</taxon>
    </lineage>
</organism>